<dbReference type="InterPro" id="IPR029064">
    <property type="entry name" value="Ribosomal_eL30-like_sf"/>
</dbReference>
<dbReference type="InterPro" id="IPR051259">
    <property type="entry name" value="rRNA_Methyltransferase"/>
</dbReference>
<dbReference type="InterPro" id="IPR001537">
    <property type="entry name" value="SpoU_MeTrfase"/>
</dbReference>
<dbReference type="InterPro" id="IPR029026">
    <property type="entry name" value="tRNA_m1G_MTases_N"/>
</dbReference>
<protein>
    <submittedName>
        <fullName evidence="5">23S rRNA (Uridine(2479)-2'-O)-methyltransferase</fullName>
        <ecNumber evidence="5">2.1.1.208</ecNumber>
    </submittedName>
</protein>
<dbReference type="GO" id="GO:0008173">
    <property type="term" value="F:RNA methyltransferase activity"/>
    <property type="evidence" value="ECO:0007669"/>
    <property type="project" value="InterPro"/>
</dbReference>
<dbReference type="GO" id="GO:0032259">
    <property type="term" value="P:methylation"/>
    <property type="evidence" value="ECO:0007669"/>
    <property type="project" value="UniProtKB-KW"/>
</dbReference>
<dbReference type="Gene3D" id="3.30.1330.30">
    <property type="match status" value="1"/>
</dbReference>
<dbReference type="KEGG" id="vbl:L21SP4_01086"/>
<feature type="domain" description="RNA 2-O ribose methyltransferase substrate binding" evidence="4">
    <location>
        <begin position="31"/>
        <end position="107"/>
    </location>
</feature>
<dbReference type="Proteomes" id="UP000035268">
    <property type="component" value="Chromosome"/>
</dbReference>
<organism evidence="5 6">
    <name type="scientific">Kiritimatiella glycovorans</name>
    <dbReference type="NCBI Taxonomy" id="1307763"/>
    <lineage>
        <taxon>Bacteria</taxon>
        <taxon>Pseudomonadati</taxon>
        <taxon>Kiritimatiellota</taxon>
        <taxon>Kiritimatiellia</taxon>
        <taxon>Kiritimatiellales</taxon>
        <taxon>Kiritimatiellaceae</taxon>
        <taxon>Kiritimatiella</taxon>
    </lineage>
</organism>
<name>A0A0G3EDG1_9BACT</name>
<keyword evidence="2 5" id="KW-0489">Methyltransferase</keyword>
<evidence type="ECO:0000313" key="6">
    <source>
        <dbReference type="Proteomes" id="UP000035268"/>
    </source>
</evidence>
<comment type="similarity">
    <text evidence="1">Belongs to the class IV-like SAM-binding methyltransferase superfamily. RNA methyltransferase TrmH family.</text>
</comment>
<evidence type="ECO:0000313" key="5">
    <source>
        <dbReference type="EMBL" id="AKJ64338.1"/>
    </source>
</evidence>
<dbReference type="SUPFAM" id="SSF55315">
    <property type="entry name" value="L30e-like"/>
    <property type="match status" value="1"/>
</dbReference>
<dbReference type="Pfam" id="PF22435">
    <property type="entry name" value="MRM3-like_sub_bind"/>
    <property type="match status" value="1"/>
</dbReference>
<dbReference type="CDD" id="cd18104">
    <property type="entry name" value="SpoU-like_RNA-MTase"/>
    <property type="match status" value="1"/>
</dbReference>
<evidence type="ECO:0000256" key="2">
    <source>
        <dbReference type="ARBA" id="ARBA00022603"/>
    </source>
</evidence>
<accession>A0A0G3EDG1</accession>
<reference evidence="6" key="1">
    <citation type="submission" date="2015-02" db="EMBL/GenBank/DDBJ databases">
        <title>Description and complete genome sequence of the first cultured representative of the subdivision 5 of the Verrucomicrobia phylum.</title>
        <authorList>
            <person name="Spring S."/>
            <person name="Bunk B."/>
            <person name="Sproer C."/>
            <person name="Klenk H.-P."/>
        </authorList>
    </citation>
    <scope>NUCLEOTIDE SEQUENCE [LARGE SCALE GENOMIC DNA]</scope>
    <source>
        <strain evidence="6">L21-Fru-AB</strain>
    </source>
</reference>
<reference evidence="5 6" key="2">
    <citation type="journal article" date="2016" name="ISME J.">
        <title>Characterization of the first cultured representative of Verrucomicrobia subdivision 5 indicates the proposal of a novel phylum.</title>
        <authorList>
            <person name="Spring S."/>
            <person name="Bunk B."/>
            <person name="Sproer C."/>
            <person name="Schumann P."/>
            <person name="Rohde M."/>
            <person name="Tindall B.J."/>
            <person name="Klenk H.P."/>
        </authorList>
    </citation>
    <scope>NUCLEOTIDE SEQUENCE [LARGE SCALE GENOMIC DNA]</scope>
    <source>
        <strain evidence="5 6">L21-Fru-AB</strain>
    </source>
</reference>
<proteinExistence type="inferred from homology"/>
<dbReference type="GO" id="GO:0003723">
    <property type="term" value="F:RNA binding"/>
    <property type="evidence" value="ECO:0007669"/>
    <property type="project" value="InterPro"/>
</dbReference>
<dbReference type="GO" id="GO:0005737">
    <property type="term" value="C:cytoplasm"/>
    <property type="evidence" value="ECO:0007669"/>
    <property type="project" value="UniProtKB-ARBA"/>
</dbReference>
<dbReference type="Pfam" id="PF00588">
    <property type="entry name" value="SpoU_methylase"/>
    <property type="match status" value="1"/>
</dbReference>
<dbReference type="PANTHER" id="PTHR43191">
    <property type="entry name" value="RRNA METHYLTRANSFERASE 3"/>
    <property type="match status" value="1"/>
</dbReference>
<dbReference type="STRING" id="1307763.L21SP4_01086"/>
<keyword evidence="6" id="KW-1185">Reference proteome</keyword>
<evidence type="ECO:0000259" key="4">
    <source>
        <dbReference type="SMART" id="SM00967"/>
    </source>
</evidence>
<dbReference type="InterPro" id="IPR053888">
    <property type="entry name" value="MRM3-like_sub_bind"/>
</dbReference>
<dbReference type="Gene3D" id="3.40.1280.10">
    <property type="match status" value="1"/>
</dbReference>
<dbReference type="InterPro" id="IPR029028">
    <property type="entry name" value="Alpha/beta_knot_MTases"/>
</dbReference>
<evidence type="ECO:0000256" key="1">
    <source>
        <dbReference type="ARBA" id="ARBA00007228"/>
    </source>
</evidence>
<dbReference type="EMBL" id="CP010904">
    <property type="protein sequence ID" value="AKJ64338.1"/>
    <property type="molecule type" value="Genomic_DNA"/>
</dbReference>
<dbReference type="SUPFAM" id="SSF75217">
    <property type="entry name" value="alpha/beta knot"/>
    <property type="match status" value="1"/>
</dbReference>
<dbReference type="GO" id="GO:0006396">
    <property type="term" value="P:RNA processing"/>
    <property type="evidence" value="ECO:0007669"/>
    <property type="project" value="InterPro"/>
</dbReference>
<dbReference type="PANTHER" id="PTHR43191:SF2">
    <property type="entry name" value="RRNA METHYLTRANSFERASE 3, MITOCHONDRIAL"/>
    <property type="match status" value="1"/>
</dbReference>
<dbReference type="InterPro" id="IPR013123">
    <property type="entry name" value="SpoU_subst-bd"/>
</dbReference>
<dbReference type="EC" id="2.1.1.208" evidence="5"/>
<dbReference type="AlphaFoldDB" id="A0A0G3EDG1"/>
<keyword evidence="3 5" id="KW-0808">Transferase</keyword>
<sequence length="269" mass="29227">MQRIDSMRNPGVKAAVRLRKPSERRRTGRTLVEGYRELLRAAESGWPVETLFVCSPLFLGDNEAGLIERCRSMGAELVECAEPVFRKMSYRDRPDGLLAVAPLVRRGLDDLALPPNPVLLVVEQIEKPGNLGTILRSADAAGVDAVIVCDGKTDLNNPNVIRASVGTLFYMPVAEAGLETTLAWLSAKDIRLISAVPGAQRNYFECDMTGSVALAVGAEQYGLTETIREASHELVSIPMCGRNDSLNVASAAVLMMYEALRQRSPVSSP</sequence>
<evidence type="ECO:0000256" key="3">
    <source>
        <dbReference type="ARBA" id="ARBA00022679"/>
    </source>
</evidence>
<dbReference type="SMART" id="SM00967">
    <property type="entry name" value="SpoU_sub_bind"/>
    <property type="match status" value="1"/>
</dbReference>
<gene>
    <name evidence="5" type="primary">aviRb</name>
    <name evidence="5" type="ORF">L21SP4_01086</name>
</gene>